<reference evidence="1" key="1">
    <citation type="submission" date="2024-07" db="EMBL/GenBank/DDBJ databases">
        <title>A survey of Mimosa microsymbionts across Brazilian biomes reveals a high diversity of Paraburkholderia nodulating endemic species, but also that Cupriavidus is common as a symbiont of widespread species.</title>
        <authorList>
            <person name="Rouws L."/>
            <person name="Barauna A."/>
            <person name="Beukes C."/>
            <person name="Rouws J.R.C."/>
            <person name="De Faria S.M."/>
            <person name="Gross E."/>
            <person name="Bueno Dos Reis Junior F."/>
            <person name="Simon M.F."/>
            <person name="Maluk M."/>
            <person name="Odee D.W."/>
            <person name="Kenicer G."/>
            <person name="Young J.P.W."/>
            <person name="Reis V.M."/>
            <person name="Zilli J."/>
            <person name="James E.K."/>
        </authorList>
    </citation>
    <scope>NUCLEOTIDE SEQUENCE</scope>
    <source>
        <strain evidence="1">EG181B</strain>
    </source>
</reference>
<sequence length="45" mass="4715">MPVTAICSGRHARHNDDTFHVGRSGRVVFRSSLSAAAFDGDGGAQ</sequence>
<organism evidence="1 2">
    <name type="scientific">Paraburkholderia phymatum</name>
    <dbReference type="NCBI Taxonomy" id="148447"/>
    <lineage>
        <taxon>Bacteria</taxon>
        <taxon>Pseudomonadati</taxon>
        <taxon>Pseudomonadota</taxon>
        <taxon>Betaproteobacteria</taxon>
        <taxon>Burkholderiales</taxon>
        <taxon>Burkholderiaceae</taxon>
        <taxon>Paraburkholderia</taxon>
    </lineage>
</organism>
<protein>
    <submittedName>
        <fullName evidence="1">Uncharacterized protein</fullName>
    </submittedName>
</protein>
<keyword evidence="2" id="KW-1185">Reference proteome</keyword>
<dbReference type="Proteomes" id="UP001558850">
    <property type="component" value="Unassembled WGS sequence"/>
</dbReference>
<evidence type="ECO:0000313" key="2">
    <source>
        <dbReference type="Proteomes" id="UP001558850"/>
    </source>
</evidence>
<name>A0ACC6TSM1_9BURK</name>
<proteinExistence type="predicted"/>
<dbReference type="EMBL" id="JBFRCH010000001">
    <property type="protein sequence ID" value="MEX3930267.1"/>
    <property type="molecule type" value="Genomic_DNA"/>
</dbReference>
<comment type="caution">
    <text evidence="1">The sequence shown here is derived from an EMBL/GenBank/DDBJ whole genome shotgun (WGS) entry which is preliminary data.</text>
</comment>
<evidence type="ECO:0000313" key="1">
    <source>
        <dbReference type="EMBL" id="MEX3930267.1"/>
    </source>
</evidence>
<gene>
    <name evidence="1" type="ORF">AB4Y32_00375</name>
</gene>
<accession>A0ACC6TSM1</accession>